<dbReference type="RefSeq" id="WP_344604153.1">
    <property type="nucleotide sequence ID" value="NZ_BAAAHE010000014.1"/>
</dbReference>
<gene>
    <name evidence="2" type="ORF">GCM10009547_19770</name>
</gene>
<dbReference type="Proteomes" id="UP001500957">
    <property type="component" value="Unassembled WGS sequence"/>
</dbReference>
<reference evidence="3" key="1">
    <citation type="journal article" date="2019" name="Int. J. Syst. Evol. Microbiol.">
        <title>The Global Catalogue of Microorganisms (GCM) 10K type strain sequencing project: providing services to taxonomists for standard genome sequencing and annotation.</title>
        <authorList>
            <consortium name="The Broad Institute Genomics Platform"/>
            <consortium name="The Broad Institute Genome Sequencing Center for Infectious Disease"/>
            <person name="Wu L."/>
            <person name="Ma J."/>
        </authorList>
    </citation>
    <scope>NUCLEOTIDE SEQUENCE [LARGE SCALE GENOMIC DNA]</scope>
    <source>
        <strain evidence="3">JCM 10671</strain>
    </source>
</reference>
<name>A0ABP3RUJ3_9ACTN</name>
<dbReference type="EMBL" id="BAAAHE010000014">
    <property type="protein sequence ID" value="GAA0617554.1"/>
    <property type="molecule type" value="Genomic_DNA"/>
</dbReference>
<organism evidence="2 3">
    <name type="scientific">Sporichthya brevicatena</name>
    <dbReference type="NCBI Taxonomy" id="171442"/>
    <lineage>
        <taxon>Bacteria</taxon>
        <taxon>Bacillati</taxon>
        <taxon>Actinomycetota</taxon>
        <taxon>Actinomycetes</taxon>
        <taxon>Sporichthyales</taxon>
        <taxon>Sporichthyaceae</taxon>
        <taxon>Sporichthya</taxon>
    </lineage>
</organism>
<keyword evidence="3" id="KW-1185">Reference proteome</keyword>
<dbReference type="InterPro" id="IPR055493">
    <property type="entry name" value="DUF7065"/>
</dbReference>
<proteinExistence type="predicted"/>
<sequence>MSDERILTPASGADSFHRGSPDPWWNESAWFGFQIPEREINGFFYYWVRPNMNLVAGGVAVWDGNGSHRDDCLYYHWFPFNPLPAEADMFSFSLTNGMSVETLAPLGEYRLTYQSEACTLDLNWRGVTPAYDVSFSAGGKRGTEDFGNFHYEQLGHVTGSLVIDGERYDVDCHQMRDRSWGVRRPFLANMRGGLEMAWISDQLAFSTTMITPDKTKADDEADHFAYGLMIVDGVLSVPASGHRRVTERASDGAPLAVEVELVDPDGRTISAVGRMRNRLRYVDLWYVDWCLVEWEVNGQPGWGESQDMASIDNVRRRQRRSGSADR</sequence>
<dbReference type="SUPFAM" id="SSF159245">
    <property type="entry name" value="AttH-like"/>
    <property type="match status" value="1"/>
</dbReference>
<evidence type="ECO:0000313" key="2">
    <source>
        <dbReference type="EMBL" id="GAA0617554.1"/>
    </source>
</evidence>
<accession>A0ABP3RUJ3</accession>
<dbReference type="Pfam" id="PF23213">
    <property type="entry name" value="DUF7065"/>
    <property type="match status" value="1"/>
</dbReference>
<evidence type="ECO:0000313" key="3">
    <source>
        <dbReference type="Proteomes" id="UP001500957"/>
    </source>
</evidence>
<comment type="caution">
    <text evidence="2">The sequence shown here is derived from an EMBL/GenBank/DDBJ whole genome shotgun (WGS) entry which is preliminary data.</text>
</comment>
<evidence type="ECO:0000259" key="1">
    <source>
        <dbReference type="Pfam" id="PF23213"/>
    </source>
</evidence>
<feature type="domain" description="DUF7065" evidence="1">
    <location>
        <begin position="17"/>
        <end position="183"/>
    </location>
</feature>
<protein>
    <recommendedName>
        <fullName evidence="1">DUF7065 domain-containing protein</fullName>
    </recommendedName>
</protein>